<sequence>MAGGATGGTCGKAAAGESTLYLLPGGGVEHLLAPLDGALVPHVAWAESSVPFLIRDTFDQALRRSGRVLVETEQGAELIGAGGVVEDGPLAGARFVAGFPEGPVREALSDVSALRCLLPVGAGTLRRGALALLDDEQKTQVRASLLRLDPAEAGGAALLRLEGLRGYDRALVRLRERVVEAGGEPFSAAALLAQLFPQRVPYEPKPVIPLERDTEAFDAAGDIIAAYLPVARANEAGVIADDDTEFLHDYRIALRKIRSVLSLFRHVYGPEQTTELKARFSALMAPTGRLRDLDVYLLERDGFLAMVPEGLQGGLERMFALFAEERAAAQAGLAAHLRSDAYRDEIAALMALFGKRKLLARGSRADRPAYDYACRLIWKRYRRICTIAAGIGPGTPEHEIHELRIHCKKLRYLMEFFAPLFPDKSFRRLLKPLKKLQDNLGLFNDYAVQQKSLQAFVDGLDGRRAGSLQVAQSVGALILVLHERQLAERARVEESFAAFDSAGTRQTFRDLFHGGKK</sequence>
<name>A0AAU8AGZ2_9RHOB</name>
<dbReference type="Pfam" id="PF05235">
    <property type="entry name" value="CHAD"/>
    <property type="match status" value="1"/>
</dbReference>
<dbReference type="PANTHER" id="PTHR39339:SF1">
    <property type="entry name" value="CHAD DOMAIN-CONTAINING PROTEIN"/>
    <property type="match status" value="1"/>
</dbReference>
<dbReference type="SMART" id="SM00880">
    <property type="entry name" value="CHAD"/>
    <property type="match status" value="1"/>
</dbReference>
<protein>
    <submittedName>
        <fullName evidence="2">CHAD domain-containing protein</fullName>
    </submittedName>
</protein>
<dbReference type="InterPro" id="IPR038186">
    <property type="entry name" value="CHAD_dom_sf"/>
</dbReference>
<dbReference type="PANTHER" id="PTHR39339">
    <property type="entry name" value="SLR1444 PROTEIN"/>
    <property type="match status" value="1"/>
</dbReference>
<evidence type="ECO:0000259" key="1">
    <source>
        <dbReference type="PROSITE" id="PS51708"/>
    </source>
</evidence>
<dbReference type="PROSITE" id="PS51708">
    <property type="entry name" value="CHAD"/>
    <property type="match status" value="1"/>
</dbReference>
<gene>
    <name evidence="2" type="ORF">PVT71_02000</name>
</gene>
<reference evidence="2" key="1">
    <citation type="submission" date="2023-02" db="EMBL/GenBank/DDBJ databases">
        <title>Description and genomic characterization of Salipiger bruguierae sp. nov., isolated from the sediment of mangrove plant Bruguiera sexangula.</title>
        <authorList>
            <person name="Long M."/>
        </authorList>
    </citation>
    <scope>NUCLEOTIDE SEQUENCE</scope>
    <source>
        <strain evidence="2">H15</strain>
    </source>
</reference>
<organism evidence="2">
    <name type="scientific">Alloyangia sp. H15</name>
    <dbReference type="NCBI Taxonomy" id="3029062"/>
    <lineage>
        <taxon>Bacteria</taxon>
        <taxon>Pseudomonadati</taxon>
        <taxon>Pseudomonadota</taxon>
        <taxon>Alphaproteobacteria</taxon>
        <taxon>Rhodobacterales</taxon>
        <taxon>Roseobacteraceae</taxon>
        <taxon>Alloyangia</taxon>
    </lineage>
</organism>
<accession>A0AAU8AGZ2</accession>
<dbReference type="InterPro" id="IPR007899">
    <property type="entry name" value="CHAD_dom"/>
</dbReference>
<dbReference type="Gene3D" id="1.40.20.10">
    <property type="entry name" value="CHAD domain"/>
    <property type="match status" value="1"/>
</dbReference>
<dbReference type="RefSeq" id="WP_353472827.1">
    <property type="nucleotide sequence ID" value="NZ_CP123384.1"/>
</dbReference>
<evidence type="ECO:0000313" key="2">
    <source>
        <dbReference type="EMBL" id="XCC94003.1"/>
    </source>
</evidence>
<dbReference type="AlphaFoldDB" id="A0AAU8AGZ2"/>
<proteinExistence type="predicted"/>
<dbReference type="EMBL" id="CP123384">
    <property type="protein sequence ID" value="XCC94003.1"/>
    <property type="molecule type" value="Genomic_DNA"/>
</dbReference>
<feature type="domain" description="CHAD" evidence="1">
    <location>
        <begin position="213"/>
        <end position="517"/>
    </location>
</feature>